<dbReference type="EMBL" id="BPLF01000001">
    <property type="protein sequence ID" value="GIX61747.1"/>
    <property type="molecule type" value="Genomic_DNA"/>
</dbReference>
<dbReference type="GeneID" id="94193230"/>
<dbReference type="Proteomes" id="UP001497744">
    <property type="component" value="Unassembled WGS sequence"/>
</dbReference>
<dbReference type="AlphaFoldDB" id="A0AAV4LND4"/>
<evidence type="ECO:0000313" key="3">
    <source>
        <dbReference type="Proteomes" id="UP001497744"/>
    </source>
</evidence>
<proteinExistence type="predicted"/>
<accession>A0AAV4LND4</accession>
<protein>
    <submittedName>
        <fullName evidence="2">ISL3 family transposase</fullName>
    </submittedName>
</protein>
<name>A0AAV4LND4_BABCB</name>
<organism evidence="2 3">
    <name type="scientific">Babesia caballi</name>
    <dbReference type="NCBI Taxonomy" id="5871"/>
    <lineage>
        <taxon>Eukaryota</taxon>
        <taxon>Sar</taxon>
        <taxon>Alveolata</taxon>
        <taxon>Apicomplexa</taxon>
        <taxon>Aconoidasida</taxon>
        <taxon>Piroplasmida</taxon>
        <taxon>Babesiidae</taxon>
        <taxon>Babesia</taxon>
    </lineage>
</organism>
<reference evidence="2 3" key="1">
    <citation type="submission" date="2021-06" db="EMBL/GenBank/DDBJ databases">
        <title>Genome sequence of Babesia caballi.</title>
        <authorList>
            <person name="Yamagishi J."/>
            <person name="Kidaka T."/>
            <person name="Ochi A."/>
        </authorList>
    </citation>
    <scope>NUCLEOTIDE SEQUENCE [LARGE SCALE GENOMIC DNA]</scope>
    <source>
        <strain evidence="2">USDA-D6B2</strain>
    </source>
</reference>
<comment type="caution">
    <text evidence="2">The sequence shown here is derived from an EMBL/GenBank/DDBJ whole genome shotgun (WGS) entry which is preliminary data.</text>
</comment>
<keyword evidence="3" id="KW-1185">Reference proteome</keyword>
<sequence>MGSVLRAELLDALRARFGAVVRSAELRSCKASFADGAKVHRTAELYRYFNLSNVNIASVDEVRAVLDSDFVETVQLLEASSPGTLRLLEIYPLLRRILILIEGYLGQVSKSSRFEGTLVKVHGASLPDVTLFVVLDELYDEACGSQMSNDRLLAGLSALPVPGDSSLESVLLSASAFANIVVPFIAHSFEYLPDDALEMALATFTFGLLQRFSALFLLLVVVDSSLRAAEPPNACTSQPVVSLSGDDNALDNMSRLYFLCDETLRKSLLSKLSDQYLGVCWQEDVVLPVLRMLQYTFVACGKIASVQEPLADLVLSTTTGFLTKVPEDCALSRSTMDCILAFGRQFLGMFCQGVERLNAALWAHFDSRLSHVLKLQQQAASSRSDPNLSLQGSIYGSKSTGNTQNSPKSPGTPLTQPMGRSLTTLLSEGEVKSTLTAFNSSLQYYERHHKELFNIMLGSYSRKVDVELVDCVSRLFVQYTALVQLNDAVVYITQRSPNVEVCELMKLSITVFWNVLRELCQQLSFGVLKASFYDLGSEFHSCNVAAQICCFNAAIGDHNSLKQSYDTNADEYVSKVGMLCEVLRNASTACCTCVSYGPSKHRRSGSRYLSVSSAFVARWFVMEVTSRDVCEPRGLVDAFIAWCHSDRVEEYLLARFLCRVVTQLCRDDPKFTDGGRYVLDVLLGVCLHNDRPSDSLRGVLRPISPAQRNAFRCLRVFLHNGIFAQWLLRHVVMPYTCVFVRYVVEHVTAFLGQSSVMPQLSFECYFAAQRTECRCMDAPVVSSAPALLQYLELVASLPLESADQGCSEGVVKMLQHMFAVLSGLLVKLVQLLHTHQTYGELESRFALFVLSARLTYVLVHSGQFGRSDVHVVTLLKLFSLLGNPQICMFDNVDMYLSLILEALCVFHAIFDHVPVQEQLLKLHRGFITLLFSKMGSHPSLLLRHELYIGVPRSLFDQLSGYFAGMLAKARSLGFYLSGLYSFRLWSVLRRYNVDRDDVKSEYAEPSLASSDDPPELRITINAAFLTACRLPAVASSASASGSLGAREMVEQGSSIALCNKL</sequence>
<dbReference type="RefSeq" id="XP_067713818.1">
    <property type="nucleotide sequence ID" value="XM_067857717.1"/>
</dbReference>
<gene>
    <name evidence="2" type="ORF">BcabD6B2_11820</name>
</gene>
<feature type="region of interest" description="Disordered" evidence="1">
    <location>
        <begin position="396"/>
        <end position="419"/>
    </location>
</feature>
<evidence type="ECO:0000313" key="2">
    <source>
        <dbReference type="EMBL" id="GIX61747.1"/>
    </source>
</evidence>
<feature type="compositionally biased region" description="Polar residues" evidence="1">
    <location>
        <begin position="396"/>
        <end position="415"/>
    </location>
</feature>
<evidence type="ECO:0000256" key="1">
    <source>
        <dbReference type="SAM" id="MobiDB-lite"/>
    </source>
</evidence>